<gene>
    <name evidence="2" type="ORF">ACFQDH_18285</name>
</gene>
<accession>A0ABW2AKQ3</accession>
<evidence type="ECO:0000256" key="1">
    <source>
        <dbReference type="SAM" id="MobiDB-lite"/>
    </source>
</evidence>
<keyword evidence="3" id="KW-1185">Reference proteome</keyword>
<sequence length="441" mass="47387">MTTAAGPTEWSGATDHTDERHVAPVRPAVDPFREPPTGWEFAGPGTPLRSRDVTVAFLGRIPLHAKAVQLLYRTADMHGEPATTCTTVLVAPDAAPTQERPILSFQCAIDSLAPEAFPSYSLRHRAPTTGEVVQLELLLIANALAQGWVVSVPDHEGAQGNWGAPREAGHCALDGVRAAVRHGGFDLTARSAVAFWGYSGGGWATSWAAELAADYAPELHTVGAVLGSPVGDPELVFRRANGHLFSGLAGLVIAGLTRSYPTMRALVDEHVDLPGQALLDKAISWPTQQAIMRMAFRDFGKHLDVSVSTFLELPDMQAVFADIRPGRGRPAMPLLVMQAVHDQIVPVAGVDRMVDELTAHGAQVTYVRDRLSEHFLLHIVSGPLVLGWLTDRIAGVPEIGSSTTTVRSVLAPIRRLRNGVRMLRVCVRVFRGRPLRGGSSG</sequence>
<reference evidence="3" key="1">
    <citation type="journal article" date="2019" name="Int. J. Syst. Evol. Microbiol.">
        <title>The Global Catalogue of Microorganisms (GCM) 10K type strain sequencing project: providing services to taxonomists for standard genome sequencing and annotation.</title>
        <authorList>
            <consortium name="The Broad Institute Genomics Platform"/>
            <consortium name="The Broad Institute Genome Sequencing Center for Infectious Disease"/>
            <person name="Wu L."/>
            <person name="Ma J."/>
        </authorList>
    </citation>
    <scope>NUCLEOTIDE SEQUENCE [LARGE SCALE GENOMIC DNA]</scope>
    <source>
        <strain evidence="3">CCUG 58127</strain>
    </source>
</reference>
<evidence type="ECO:0000313" key="3">
    <source>
        <dbReference type="Proteomes" id="UP001596298"/>
    </source>
</evidence>
<dbReference type="EMBL" id="JBHSWH010000001">
    <property type="protein sequence ID" value="MFC6707149.1"/>
    <property type="molecule type" value="Genomic_DNA"/>
</dbReference>
<dbReference type="Proteomes" id="UP001596298">
    <property type="component" value="Unassembled WGS sequence"/>
</dbReference>
<proteinExistence type="predicted"/>
<feature type="region of interest" description="Disordered" evidence="1">
    <location>
        <begin position="1"/>
        <end position="35"/>
    </location>
</feature>
<dbReference type="PANTHER" id="PTHR34853:SF1">
    <property type="entry name" value="LIPASE 5"/>
    <property type="match status" value="1"/>
</dbReference>
<comment type="caution">
    <text evidence="2">The sequence shown here is derived from an EMBL/GenBank/DDBJ whole genome shotgun (WGS) entry which is preliminary data.</text>
</comment>
<organism evidence="2 3">
    <name type="scientific">Flexivirga alba</name>
    <dbReference type="NCBI Taxonomy" id="702742"/>
    <lineage>
        <taxon>Bacteria</taxon>
        <taxon>Bacillati</taxon>
        <taxon>Actinomycetota</taxon>
        <taxon>Actinomycetes</taxon>
        <taxon>Micrococcales</taxon>
        <taxon>Dermacoccaceae</taxon>
        <taxon>Flexivirga</taxon>
    </lineage>
</organism>
<protein>
    <submittedName>
        <fullName evidence="2">Lipase family protein</fullName>
    </submittedName>
</protein>
<dbReference type="Gene3D" id="1.10.260.130">
    <property type="match status" value="1"/>
</dbReference>
<dbReference type="InterPro" id="IPR029058">
    <property type="entry name" value="AB_hydrolase_fold"/>
</dbReference>
<dbReference type="PANTHER" id="PTHR34853">
    <property type="match status" value="1"/>
</dbReference>
<dbReference type="SUPFAM" id="SSF53474">
    <property type="entry name" value="alpha/beta-Hydrolases"/>
    <property type="match status" value="1"/>
</dbReference>
<dbReference type="Gene3D" id="3.40.50.1820">
    <property type="entry name" value="alpha/beta hydrolase"/>
    <property type="match status" value="1"/>
</dbReference>
<dbReference type="Pfam" id="PF03583">
    <property type="entry name" value="LIP"/>
    <property type="match status" value="1"/>
</dbReference>
<dbReference type="RefSeq" id="WP_382403815.1">
    <property type="nucleotide sequence ID" value="NZ_JBHSWH010000001.1"/>
</dbReference>
<name>A0ABW2AKQ3_9MICO</name>
<evidence type="ECO:0000313" key="2">
    <source>
        <dbReference type="EMBL" id="MFC6707149.1"/>
    </source>
</evidence>
<dbReference type="InterPro" id="IPR005152">
    <property type="entry name" value="Lipase_secreted"/>
</dbReference>